<evidence type="ECO:0000313" key="3">
    <source>
        <dbReference type="EMBL" id="RRO87865.1"/>
    </source>
</evidence>
<feature type="domain" description="DhaL" evidence="2">
    <location>
        <begin position="7"/>
        <end position="240"/>
    </location>
</feature>
<dbReference type="SMART" id="SM01120">
    <property type="entry name" value="Dak2"/>
    <property type="match status" value="1"/>
</dbReference>
<feature type="region of interest" description="Disordered" evidence="1">
    <location>
        <begin position="63"/>
        <end position="105"/>
    </location>
</feature>
<organism evidence="3 4">
    <name type="scientific">Corynebacterium bovis</name>
    <dbReference type="NCBI Taxonomy" id="36808"/>
    <lineage>
        <taxon>Bacteria</taxon>
        <taxon>Bacillati</taxon>
        <taxon>Actinomycetota</taxon>
        <taxon>Actinomycetes</taxon>
        <taxon>Mycobacteriales</taxon>
        <taxon>Corynebacteriaceae</taxon>
        <taxon>Corynebacterium</taxon>
    </lineage>
</organism>
<dbReference type="PANTHER" id="PTHR33434">
    <property type="entry name" value="DEGV DOMAIN-CONTAINING PROTEIN DR_1986-RELATED"/>
    <property type="match status" value="1"/>
</dbReference>
<evidence type="ECO:0000259" key="2">
    <source>
        <dbReference type="PROSITE" id="PS51480"/>
    </source>
</evidence>
<dbReference type="InterPro" id="IPR050270">
    <property type="entry name" value="DegV_domain_contain"/>
</dbReference>
<evidence type="ECO:0000256" key="1">
    <source>
        <dbReference type="SAM" id="MobiDB-lite"/>
    </source>
</evidence>
<dbReference type="PANTHER" id="PTHR33434:SF4">
    <property type="entry name" value="PHOSPHATASE PROTEIN"/>
    <property type="match status" value="1"/>
</dbReference>
<dbReference type="AlphaFoldDB" id="A0A426Q1G8"/>
<dbReference type="Pfam" id="PF13684">
    <property type="entry name" value="FakA-like_C"/>
    <property type="match status" value="1"/>
</dbReference>
<dbReference type="SMART" id="SM01121">
    <property type="entry name" value="Dak1_2"/>
    <property type="match status" value="1"/>
</dbReference>
<sequence length="599" mass="58482">MGAGAGDVVVRWARRAARDLEHRKDEINRLNVFPIPDSDTGANLSATMAAAVDALAGTGAGTGEGGGAGARAGADAGPGTGEGAGAGETVDAGGGTGTGDGTGQGPDVAVVTAALAGGAVRGARGNSGTVLGQVLRALADVASTGELGAGSLARIMTTAVRYVTEALSTPVEGTALTVLRAAADAATDARGPAVDVARAAADAARAALARTPDLLPVLREAGVVDAGGRGFVVLLDALVETLGGDGDGRAGAGGEGGDRGGGAGLGGAGGAASDGDTPGGAAGAGSAGAPAGGPARDAAHGPAHTHTPTGADAGTGTGAGAGAGAGDPAHAHARTHAPAGAELEVMFHFRGETAAALDDLRRMMDGRGHSVVLGRDTATSATVHVHTGDAGALIEDAFALGTVSDLRIEALPSTSPTPRRHPGPGAGLLALVPAGPLRDVFAEAGAETDADAELGERCVVLTNGRDATPVIDHLEADRRQFSVIDTECYVGGLAALAVHDATNDWQDDVEDMADAVASQRWTSISCDGDGAGVDAGTLARRIRDLLESGGELVTLLYTSAVPAETVADVQRALAEDAPGVEIHAYRADGMECAVQIGVE</sequence>
<dbReference type="PROSITE" id="PS51480">
    <property type="entry name" value="DHAL"/>
    <property type="match status" value="1"/>
</dbReference>
<feature type="region of interest" description="Disordered" evidence="1">
    <location>
        <begin position="244"/>
        <end position="335"/>
    </location>
</feature>
<dbReference type="Pfam" id="PF02734">
    <property type="entry name" value="Dak2"/>
    <property type="match status" value="1"/>
</dbReference>
<dbReference type="InterPro" id="IPR004007">
    <property type="entry name" value="DhaL_dom"/>
</dbReference>
<dbReference type="GO" id="GO:0004371">
    <property type="term" value="F:glycerone kinase activity"/>
    <property type="evidence" value="ECO:0007669"/>
    <property type="project" value="InterPro"/>
</dbReference>
<dbReference type="InterPro" id="IPR036117">
    <property type="entry name" value="DhaL_dom_sf"/>
</dbReference>
<accession>A0A426Q1G8</accession>
<dbReference type="Proteomes" id="UP000276526">
    <property type="component" value="Unassembled WGS sequence"/>
</dbReference>
<gene>
    <name evidence="3" type="ORF">CXF48_00350</name>
</gene>
<dbReference type="SUPFAM" id="SSF101473">
    <property type="entry name" value="DhaL-like"/>
    <property type="match status" value="2"/>
</dbReference>
<reference evidence="3 4" key="1">
    <citation type="submission" date="2018-01" db="EMBL/GenBank/DDBJ databases">
        <title>Twenty Corynebacterium bovis Genomes.</title>
        <authorList>
            <person name="Gulvik C.A."/>
        </authorList>
    </citation>
    <scope>NUCLEOTIDE SEQUENCE [LARGE SCALE GENOMIC DNA]</scope>
    <source>
        <strain evidence="3 4">F6900</strain>
    </source>
</reference>
<dbReference type="Gene3D" id="1.25.40.340">
    <property type="match status" value="1"/>
</dbReference>
<feature type="compositionally biased region" description="Low complexity" evidence="1">
    <location>
        <begin position="287"/>
        <end position="312"/>
    </location>
</feature>
<name>A0A426Q1G8_9CORY</name>
<dbReference type="InterPro" id="IPR033470">
    <property type="entry name" value="FakA-like_C"/>
</dbReference>
<dbReference type="EMBL" id="PQNK01000001">
    <property type="protein sequence ID" value="RRO87865.1"/>
    <property type="molecule type" value="Genomic_DNA"/>
</dbReference>
<dbReference type="GO" id="GO:0006071">
    <property type="term" value="P:glycerol metabolic process"/>
    <property type="evidence" value="ECO:0007669"/>
    <property type="project" value="InterPro"/>
</dbReference>
<comment type="caution">
    <text evidence="3">The sequence shown here is derived from an EMBL/GenBank/DDBJ whole genome shotgun (WGS) entry which is preliminary data.</text>
</comment>
<feature type="compositionally biased region" description="Gly residues" evidence="1">
    <location>
        <begin position="63"/>
        <end position="104"/>
    </location>
</feature>
<feature type="compositionally biased region" description="Gly residues" evidence="1">
    <location>
        <begin position="313"/>
        <end position="325"/>
    </location>
</feature>
<dbReference type="InterPro" id="IPR048394">
    <property type="entry name" value="FakA-like_M"/>
</dbReference>
<protein>
    <recommendedName>
        <fullName evidence="2">DhaL domain-containing protein</fullName>
    </recommendedName>
</protein>
<proteinExistence type="predicted"/>
<dbReference type="Pfam" id="PF21645">
    <property type="entry name" value="FakA-like_M"/>
    <property type="match status" value="1"/>
</dbReference>
<feature type="compositionally biased region" description="Gly residues" evidence="1">
    <location>
        <begin position="244"/>
        <end position="286"/>
    </location>
</feature>
<evidence type="ECO:0000313" key="4">
    <source>
        <dbReference type="Proteomes" id="UP000276526"/>
    </source>
</evidence>